<gene>
    <name evidence="1" type="ORF">PS652_02780</name>
    <name evidence="2" type="ORF">PS652_03528</name>
</gene>
<reference evidence="1 3" key="2">
    <citation type="submission" date="2024-03" db="EMBL/GenBank/DDBJ databases">
        <authorList>
            <person name="Alaster D. Moffat"/>
            <person name="Govind Chandra"/>
            <person name="Andrew W. Truman"/>
        </authorList>
    </citation>
    <scope>NUCLEOTIDE SEQUENCE [LARGE SCALE GENOMIC DNA]</scope>
    <source>
        <strain evidence="1">PS652</strain>
    </source>
</reference>
<dbReference type="Proteomes" id="UP000326595">
    <property type="component" value="Chromosome"/>
</dbReference>
<dbReference type="AlphaFoldDB" id="A0A5E6UI49"/>
<evidence type="ECO:0000313" key="1">
    <source>
        <dbReference type="EMBL" id="CAK9889947.1"/>
    </source>
</evidence>
<dbReference type="EMBL" id="OZ024668">
    <property type="protein sequence ID" value="CAK9889947.1"/>
    <property type="molecule type" value="Genomic_DNA"/>
</dbReference>
<protein>
    <submittedName>
        <fullName evidence="2">Uncharacterized protein</fullName>
    </submittedName>
</protein>
<name>A0A5E6UI49_PSEFL</name>
<dbReference type="EMBL" id="CABVHG010000021">
    <property type="protein sequence ID" value="VVN05455.1"/>
    <property type="molecule type" value="Genomic_DNA"/>
</dbReference>
<evidence type="ECO:0000313" key="2">
    <source>
        <dbReference type="EMBL" id="VVN05455.1"/>
    </source>
</evidence>
<reference evidence="2" key="1">
    <citation type="submission" date="2019-09" db="EMBL/GenBank/DDBJ databases">
        <authorList>
            <person name="Chandra G."/>
            <person name="Truman W A."/>
        </authorList>
    </citation>
    <scope>NUCLEOTIDE SEQUENCE [LARGE SCALE GENOMIC DNA]</scope>
    <source>
        <strain evidence="2">PS652</strain>
    </source>
</reference>
<organism evidence="2">
    <name type="scientific">Pseudomonas fluorescens</name>
    <dbReference type="NCBI Taxonomy" id="294"/>
    <lineage>
        <taxon>Bacteria</taxon>
        <taxon>Pseudomonadati</taxon>
        <taxon>Pseudomonadota</taxon>
        <taxon>Gammaproteobacteria</taxon>
        <taxon>Pseudomonadales</taxon>
        <taxon>Pseudomonadaceae</taxon>
        <taxon>Pseudomonas</taxon>
    </lineage>
</organism>
<evidence type="ECO:0000313" key="3">
    <source>
        <dbReference type="Proteomes" id="UP000326595"/>
    </source>
</evidence>
<dbReference type="RefSeq" id="WP_038995897.1">
    <property type="nucleotide sequence ID" value="NZ_OZ024668.1"/>
</dbReference>
<proteinExistence type="predicted"/>
<accession>A0A5E6UI49</accession>
<sequence>MSRTQDQRPAVAALAGSPKDVRKRLSRQQAEHVVAVALADASPGEADAIAATFASVAEFVKSLVGRQQQQTLESIVEALVPKAPPTPNALKEAAMLAQARTAVLESGDWLTAAQIAGLAGFSLSNPSAQPNKWKREGAIFALRHHGVDYFPAYGLDAAYRPLKAMAPVLARFAGAKDSWGLAYWFMSANSFLAGKRPLDLLVSAPEQVLAAAEDELQGVAHG</sequence>